<evidence type="ECO:0000313" key="2">
    <source>
        <dbReference type="EMBL" id="MFD2170467.1"/>
    </source>
</evidence>
<keyword evidence="3" id="KW-1185">Reference proteome</keyword>
<keyword evidence="1" id="KW-0812">Transmembrane</keyword>
<sequence length="71" mass="7816">MGLGAPGSEENLVVVAIILTIWVYPLGLGVGIISSWIAYALKKDRLAYWLNCIPLLWIAPIVIFWGYALLS</sequence>
<organism evidence="2 3">
    <name type="scientific">Tumebacillus lipolyticus</name>
    <dbReference type="NCBI Taxonomy" id="1280370"/>
    <lineage>
        <taxon>Bacteria</taxon>
        <taxon>Bacillati</taxon>
        <taxon>Bacillota</taxon>
        <taxon>Bacilli</taxon>
        <taxon>Bacillales</taxon>
        <taxon>Alicyclobacillaceae</taxon>
        <taxon>Tumebacillus</taxon>
    </lineage>
</organism>
<evidence type="ECO:0000256" key="1">
    <source>
        <dbReference type="SAM" id="Phobius"/>
    </source>
</evidence>
<dbReference type="RefSeq" id="WP_386046438.1">
    <property type="nucleotide sequence ID" value="NZ_JBHUIO010000005.1"/>
</dbReference>
<name>A0ABW4ZX27_9BACL</name>
<protein>
    <submittedName>
        <fullName evidence="2">Uncharacterized protein</fullName>
    </submittedName>
</protein>
<reference evidence="3" key="1">
    <citation type="journal article" date="2019" name="Int. J. Syst. Evol. Microbiol.">
        <title>The Global Catalogue of Microorganisms (GCM) 10K type strain sequencing project: providing services to taxonomists for standard genome sequencing and annotation.</title>
        <authorList>
            <consortium name="The Broad Institute Genomics Platform"/>
            <consortium name="The Broad Institute Genome Sequencing Center for Infectious Disease"/>
            <person name="Wu L."/>
            <person name="Ma J."/>
        </authorList>
    </citation>
    <scope>NUCLEOTIDE SEQUENCE [LARGE SCALE GENOMIC DNA]</scope>
    <source>
        <strain evidence="3">CGMCC 1.13574</strain>
    </source>
</reference>
<gene>
    <name evidence="2" type="ORF">ACFSOY_10680</name>
</gene>
<proteinExistence type="predicted"/>
<keyword evidence="1" id="KW-0472">Membrane</keyword>
<accession>A0ABW4ZX27</accession>
<keyword evidence="1" id="KW-1133">Transmembrane helix</keyword>
<feature type="transmembrane region" description="Helical" evidence="1">
    <location>
        <begin position="12"/>
        <end position="39"/>
    </location>
</feature>
<dbReference type="Proteomes" id="UP001597343">
    <property type="component" value="Unassembled WGS sequence"/>
</dbReference>
<evidence type="ECO:0000313" key="3">
    <source>
        <dbReference type="Proteomes" id="UP001597343"/>
    </source>
</evidence>
<feature type="transmembrane region" description="Helical" evidence="1">
    <location>
        <begin position="46"/>
        <end position="68"/>
    </location>
</feature>
<comment type="caution">
    <text evidence="2">The sequence shown here is derived from an EMBL/GenBank/DDBJ whole genome shotgun (WGS) entry which is preliminary data.</text>
</comment>
<dbReference type="EMBL" id="JBHUIO010000005">
    <property type="protein sequence ID" value="MFD2170467.1"/>
    <property type="molecule type" value="Genomic_DNA"/>
</dbReference>